<dbReference type="KEGG" id="agf:ET445_08235"/>
<evidence type="ECO:0000313" key="3">
    <source>
        <dbReference type="Proteomes" id="UP000291259"/>
    </source>
</evidence>
<evidence type="ECO:0000256" key="1">
    <source>
        <dbReference type="SAM" id="Phobius"/>
    </source>
</evidence>
<keyword evidence="1" id="KW-0472">Membrane</keyword>
<accession>A0A4P6FBW3</accession>
<sequence length="88" mass="10224">MDQIQTLILTFVLTTVIGGFLGAWFQRWAWKRQVRLDQAGQSYADLNAIFEELTVLVDSRYFALFKWNQALAEECLSMSSRNESTRMP</sequence>
<keyword evidence="3" id="KW-1185">Reference proteome</keyword>
<keyword evidence="1" id="KW-0812">Transmembrane</keyword>
<name>A0A4P6FBW3_9MICO</name>
<dbReference type="EMBL" id="CP035491">
    <property type="protein sequence ID" value="QAY73334.1"/>
    <property type="molecule type" value="Genomic_DNA"/>
</dbReference>
<proteinExistence type="predicted"/>
<reference evidence="2 3" key="1">
    <citation type="submission" date="2019-01" db="EMBL/GenBank/DDBJ databases">
        <title>Genome sequencing of strain FW100M-8.</title>
        <authorList>
            <person name="Heo J."/>
            <person name="Kim S.-J."/>
            <person name="Kim J.-S."/>
            <person name="Hong S.-B."/>
            <person name="Kwon S.-W."/>
        </authorList>
    </citation>
    <scope>NUCLEOTIDE SEQUENCE [LARGE SCALE GENOMIC DNA]</scope>
    <source>
        <strain evidence="2 3">FW100M-8</strain>
    </source>
</reference>
<dbReference type="RefSeq" id="WP_129190478.1">
    <property type="nucleotide sequence ID" value="NZ_CP035491.1"/>
</dbReference>
<keyword evidence="1" id="KW-1133">Transmembrane helix</keyword>
<dbReference type="AlphaFoldDB" id="A0A4P6FBW3"/>
<organism evidence="2 3">
    <name type="scientific">Agromyces protaetiae</name>
    <dbReference type="NCBI Taxonomy" id="2509455"/>
    <lineage>
        <taxon>Bacteria</taxon>
        <taxon>Bacillati</taxon>
        <taxon>Actinomycetota</taxon>
        <taxon>Actinomycetes</taxon>
        <taxon>Micrococcales</taxon>
        <taxon>Microbacteriaceae</taxon>
        <taxon>Agromyces</taxon>
    </lineage>
</organism>
<dbReference type="Proteomes" id="UP000291259">
    <property type="component" value="Chromosome"/>
</dbReference>
<gene>
    <name evidence="2" type="ORF">ET445_08235</name>
</gene>
<evidence type="ECO:0000313" key="2">
    <source>
        <dbReference type="EMBL" id="QAY73334.1"/>
    </source>
</evidence>
<feature type="transmembrane region" description="Helical" evidence="1">
    <location>
        <begin position="6"/>
        <end position="25"/>
    </location>
</feature>
<protein>
    <submittedName>
        <fullName evidence="2">Uncharacterized protein</fullName>
    </submittedName>
</protein>